<evidence type="ECO:0000256" key="2">
    <source>
        <dbReference type="ARBA" id="ARBA00022519"/>
    </source>
</evidence>
<keyword evidence="8" id="KW-1185">Reference proteome</keyword>
<keyword evidence="4" id="KW-0472">Membrane</keyword>
<keyword evidence="1" id="KW-1003">Cell membrane</keyword>
<dbReference type="CDD" id="cd07398">
    <property type="entry name" value="MPP_YbbF-LpxH"/>
    <property type="match status" value="1"/>
</dbReference>
<keyword evidence="7" id="KW-0378">Hydrolase</keyword>
<dbReference type="RefSeq" id="WP_317834980.1">
    <property type="nucleotide sequence ID" value="NZ_CP136920.1"/>
</dbReference>
<accession>A0AAQ3LDK2</accession>
<dbReference type="Pfam" id="PF00149">
    <property type="entry name" value="Metallophos"/>
    <property type="match status" value="1"/>
</dbReference>
<keyword evidence="2" id="KW-0997">Cell inner membrane</keyword>
<dbReference type="GO" id="GO:0009245">
    <property type="term" value="P:lipid A biosynthetic process"/>
    <property type="evidence" value="ECO:0007669"/>
    <property type="project" value="TreeGrafter"/>
</dbReference>
<evidence type="ECO:0000256" key="5">
    <source>
        <dbReference type="ARBA" id="ARBA00023211"/>
    </source>
</evidence>
<dbReference type="GO" id="GO:0046872">
    <property type="term" value="F:metal ion binding"/>
    <property type="evidence" value="ECO:0007669"/>
    <property type="project" value="UniProtKB-KW"/>
</dbReference>
<dbReference type="PANTHER" id="PTHR34990">
    <property type="entry name" value="UDP-2,3-DIACYLGLUCOSAMINE HYDROLASE-RELATED"/>
    <property type="match status" value="1"/>
</dbReference>
<organism evidence="7 8">
    <name type="scientific">Rubellicoccus peritrichatus</name>
    <dbReference type="NCBI Taxonomy" id="3080537"/>
    <lineage>
        <taxon>Bacteria</taxon>
        <taxon>Pseudomonadati</taxon>
        <taxon>Verrucomicrobiota</taxon>
        <taxon>Opitutia</taxon>
        <taxon>Puniceicoccales</taxon>
        <taxon>Cerasicoccaceae</taxon>
        <taxon>Rubellicoccus</taxon>
    </lineage>
</organism>
<evidence type="ECO:0000256" key="4">
    <source>
        <dbReference type="ARBA" id="ARBA00023136"/>
    </source>
</evidence>
<dbReference type="InterPro" id="IPR043461">
    <property type="entry name" value="LpxH-like"/>
</dbReference>
<evidence type="ECO:0000259" key="6">
    <source>
        <dbReference type="Pfam" id="PF00149"/>
    </source>
</evidence>
<evidence type="ECO:0000256" key="3">
    <source>
        <dbReference type="ARBA" id="ARBA00022723"/>
    </source>
</evidence>
<gene>
    <name evidence="7" type="ORF">RZN69_05110</name>
</gene>
<reference evidence="7 8" key="1">
    <citation type="submission" date="2023-10" db="EMBL/GenBank/DDBJ databases">
        <title>Rubellicoccus peritrichatus gen. nov., sp. nov., isolated from an algae of coral reef tank.</title>
        <authorList>
            <person name="Luo J."/>
        </authorList>
    </citation>
    <scope>NUCLEOTIDE SEQUENCE [LARGE SCALE GENOMIC DNA]</scope>
    <source>
        <strain evidence="7 8">CR14</strain>
    </source>
</reference>
<dbReference type="PANTHER" id="PTHR34990:SF2">
    <property type="entry name" value="BLL8164 PROTEIN"/>
    <property type="match status" value="1"/>
</dbReference>
<protein>
    <submittedName>
        <fullName evidence="7">UDP-2,3-diacylglucosamine diphosphatase</fullName>
        <ecNumber evidence="7">3.6.1.54</ecNumber>
    </submittedName>
</protein>
<dbReference type="EMBL" id="CP136920">
    <property type="protein sequence ID" value="WOO42459.1"/>
    <property type="molecule type" value="Genomic_DNA"/>
</dbReference>
<dbReference type="InterPro" id="IPR029052">
    <property type="entry name" value="Metallo-depent_PP-like"/>
</dbReference>
<evidence type="ECO:0000313" key="8">
    <source>
        <dbReference type="Proteomes" id="UP001304300"/>
    </source>
</evidence>
<proteinExistence type="predicted"/>
<dbReference type="AlphaFoldDB" id="A0AAQ3LDK2"/>
<dbReference type="SUPFAM" id="SSF56300">
    <property type="entry name" value="Metallo-dependent phosphatases"/>
    <property type="match status" value="1"/>
</dbReference>
<dbReference type="GO" id="GO:0016020">
    <property type="term" value="C:membrane"/>
    <property type="evidence" value="ECO:0007669"/>
    <property type="project" value="GOC"/>
</dbReference>
<keyword evidence="5" id="KW-0464">Manganese</keyword>
<name>A0AAQ3LDK2_9BACT</name>
<sequence length="298" mass="33900">MAQKPVLKFRTIILSDIHLGTNDCKSDEVLFFLKHAKCEKLILNGDIIDGWSLKRKNVWPKSHTSVVRRILKLAEKKNTDVIYVRGNHDDFLTSYLPLVFDRLQIVEEHIHKSLKGDYLVVHGDCFDAVTTHSKFISILGDIGYQQLLRLNRLYNKWRGLWGKEYYSVSKAIKARVKSAVNHISKFEDHLQDLAANRKCVGIICGHIHTPEDKMIGDVHYLNSGDWVESMTAIVEHSDGRFEVIGYKEFCSRLNEVAAARRDGVQEAQESSAPISITVGNSGHPFDWMPEDDEAAVNV</sequence>
<dbReference type="GO" id="GO:0008758">
    <property type="term" value="F:UDP-2,3-diacylglucosamine hydrolase activity"/>
    <property type="evidence" value="ECO:0007669"/>
    <property type="project" value="TreeGrafter"/>
</dbReference>
<evidence type="ECO:0000313" key="7">
    <source>
        <dbReference type="EMBL" id="WOO42459.1"/>
    </source>
</evidence>
<feature type="domain" description="Calcineurin-like phosphoesterase" evidence="6">
    <location>
        <begin position="10"/>
        <end position="210"/>
    </location>
</feature>
<dbReference type="InterPro" id="IPR004843">
    <property type="entry name" value="Calcineurin-like_PHP"/>
</dbReference>
<evidence type="ECO:0000256" key="1">
    <source>
        <dbReference type="ARBA" id="ARBA00022475"/>
    </source>
</evidence>
<dbReference type="EC" id="3.6.1.54" evidence="7"/>
<dbReference type="Gene3D" id="3.60.21.10">
    <property type="match status" value="1"/>
</dbReference>
<dbReference type="Proteomes" id="UP001304300">
    <property type="component" value="Chromosome"/>
</dbReference>
<dbReference type="KEGG" id="puo:RZN69_05110"/>
<keyword evidence="3" id="KW-0479">Metal-binding</keyword>